<dbReference type="PANTHER" id="PTHR43689:SF1">
    <property type="entry name" value="ALPHA_BETA-HYDROLASES SUPERFAMILY PROTEIN"/>
    <property type="match status" value="1"/>
</dbReference>
<dbReference type="Proteomes" id="UP001152484">
    <property type="component" value="Unassembled WGS sequence"/>
</dbReference>
<protein>
    <recommendedName>
        <fullName evidence="2">AB hydrolase-1 domain-containing protein</fullName>
    </recommendedName>
</protein>
<evidence type="ECO:0000313" key="3">
    <source>
        <dbReference type="EMBL" id="CAH9098120.1"/>
    </source>
</evidence>
<dbReference type="AlphaFoldDB" id="A0A9P1EDF3"/>
<dbReference type="GO" id="GO:0009941">
    <property type="term" value="C:chloroplast envelope"/>
    <property type="evidence" value="ECO:0007669"/>
    <property type="project" value="TreeGrafter"/>
</dbReference>
<dbReference type="InterPro" id="IPR029058">
    <property type="entry name" value="AB_hydrolase_fold"/>
</dbReference>
<sequence>MSISYLQSAFSEFPSKLLGKRRSLELILLGKNQEHIFTPKEQFLNIPPQAAATSSAANSEHMFGARRKLRRHIAGIDQDELLEPALLADPDSCFCEFNGVEIHHKICDAEESNMSAEGRRMEFPIILLHGFGASVFSWNRVMKPLARISGTKVLAFDRPAFGLTSRPSLIVKSSPENGDDRALNPYSMAFSVHATLHFIKFLALDKAILMGHSAGSLVAVEAYFEAPERVAALILVAPAIFAPFTSPKQGRNGRKSHTENGNSDSSGNKKNAFWRILTILSKFTKYVAQAITGIVKGKGKIMNSLYRKALAALLRSAVGLLLVRMIIDKFGVAAVRNSWYDPKQVTDHILQGYTKPLRVKGWDAALVEHTVAMFTDSKLVSKPPLSERLSEISCPVLIITGDRDRLVPAWNSERLSRAIPGACYEIIKNSGHLPHEEKVEEFISIVDRFLHRVLGGVDQQHIQAVT</sequence>
<dbReference type="PANTHER" id="PTHR43689">
    <property type="entry name" value="HYDROLASE"/>
    <property type="match status" value="1"/>
</dbReference>
<dbReference type="SUPFAM" id="SSF53474">
    <property type="entry name" value="alpha/beta-Hydrolases"/>
    <property type="match status" value="1"/>
</dbReference>
<reference evidence="3" key="1">
    <citation type="submission" date="2022-07" db="EMBL/GenBank/DDBJ databases">
        <authorList>
            <person name="Macas J."/>
            <person name="Novak P."/>
            <person name="Neumann P."/>
        </authorList>
    </citation>
    <scope>NUCLEOTIDE SEQUENCE</scope>
</reference>
<gene>
    <name evidence="3" type="ORF">CEURO_LOCUS14159</name>
</gene>
<evidence type="ECO:0000313" key="4">
    <source>
        <dbReference type="Proteomes" id="UP001152484"/>
    </source>
</evidence>
<dbReference type="Pfam" id="PF00561">
    <property type="entry name" value="Abhydrolase_1"/>
    <property type="match status" value="1"/>
</dbReference>
<dbReference type="EMBL" id="CAMAPE010000035">
    <property type="protein sequence ID" value="CAH9098120.1"/>
    <property type="molecule type" value="Genomic_DNA"/>
</dbReference>
<dbReference type="GO" id="GO:0016787">
    <property type="term" value="F:hydrolase activity"/>
    <property type="evidence" value="ECO:0007669"/>
    <property type="project" value="UniProtKB-ARBA"/>
</dbReference>
<feature type="domain" description="AB hydrolase-1" evidence="2">
    <location>
        <begin position="124"/>
        <end position="438"/>
    </location>
</feature>
<proteinExistence type="predicted"/>
<organism evidence="3 4">
    <name type="scientific">Cuscuta europaea</name>
    <name type="common">European dodder</name>
    <dbReference type="NCBI Taxonomy" id="41803"/>
    <lineage>
        <taxon>Eukaryota</taxon>
        <taxon>Viridiplantae</taxon>
        <taxon>Streptophyta</taxon>
        <taxon>Embryophyta</taxon>
        <taxon>Tracheophyta</taxon>
        <taxon>Spermatophyta</taxon>
        <taxon>Magnoliopsida</taxon>
        <taxon>eudicotyledons</taxon>
        <taxon>Gunneridae</taxon>
        <taxon>Pentapetalae</taxon>
        <taxon>asterids</taxon>
        <taxon>lamiids</taxon>
        <taxon>Solanales</taxon>
        <taxon>Convolvulaceae</taxon>
        <taxon>Cuscuteae</taxon>
        <taxon>Cuscuta</taxon>
        <taxon>Cuscuta subgen. Cuscuta</taxon>
    </lineage>
</organism>
<accession>A0A9P1EDF3</accession>
<dbReference type="InterPro" id="IPR000073">
    <property type="entry name" value="AB_hydrolase_1"/>
</dbReference>
<comment type="caution">
    <text evidence="3">The sequence shown here is derived from an EMBL/GenBank/DDBJ whole genome shotgun (WGS) entry which is preliminary data.</text>
</comment>
<evidence type="ECO:0000259" key="2">
    <source>
        <dbReference type="Pfam" id="PF00561"/>
    </source>
</evidence>
<dbReference type="OrthoDB" id="19657at2759"/>
<keyword evidence="4" id="KW-1185">Reference proteome</keyword>
<evidence type="ECO:0000256" key="1">
    <source>
        <dbReference type="SAM" id="MobiDB-lite"/>
    </source>
</evidence>
<feature type="region of interest" description="Disordered" evidence="1">
    <location>
        <begin position="247"/>
        <end position="267"/>
    </location>
</feature>
<name>A0A9P1EDF3_CUSEU</name>
<dbReference type="Gene3D" id="3.40.50.1820">
    <property type="entry name" value="alpha/beta hydrolase"/>
    <property type="match status" value="1"/>
</dbReference>